<dbReference type="Proteomes" id="UP001222325">
    <property type="component" value="Unassembled WGS sequence"/>
</dbReference>
<protein>
    <submittedName>
        <fullName evidence="2">Uncharacterized protein</fullName>
    </submittedName>
</protein>
<comment type="caution">
    <text evidence="2">The sequence shown here is derived from an EMBL/GenBank/DDBJ whole genome shotgun (WGS) entry which is preliminary data.</text>
</comment>
<evidence type="ECO:0000313" key="3">
    <source>
        <dbReference type="Proteomes" id="UP001222325"/>
    </source>
</evidence>
<dbReference type="AlphaFoldDB" id="A0AAD6TSP3"/>
<gene>
    <name evidence="2" type="ORF">B0H15DRAFT_1001523</name>
</gene>
<sequence length="422" mass="45331">MASSPRPPLPTRSRPRRRGTPVCVYVRSPARWTSHLRYSQRRSPSAHRLGVKSRPAPNSWHDDTSVAAGIAKDALPTPPRAPAARTLAPCRMRIAARDSPGRGTPAAPRRGVPTFAQVPTRAARRVRYRTFSRHGMFPQLPQVASLASPHRARLRSPRDADAATSGADSIADAHDGDERHALDVRELATYDTCCPNGRSALHTSQRAPPPVALDPIPPPPATPRFGVHARFLVALLPACALPAPPTVPPRAARAELPVNPRVAVLAKLPAMTWRRALHHDQAKAPTAGLQRLIWGKRAVRVPITAPASESRRRRCARALVRVARRRSSLKSHGTAAMHAPHSCYLLPVRASPCAMPGQRHESPPSCLPAAPVQAVRPRPSIGCAIDGGYLARVDVASAARIASRAGRSADKSPTAPAILTFA</sequence>
<proteinExistence type="predicted"/>
<reference evidence="2" key="1">
    <citation type="submission" date="2023-03" db="EMBL/GenBank/DDBJ databases">
        <title>Massive genome expansion in bonnet fungi (Mycena s.s.) driven by repeated elements and novel gene families across ecological guilds.</title>
        <authorList>
            <consortium name="Lawrence Berkeley National Laboratory"/>
            <person name="Harder C.B."/>
            <person name="Miyauchi S."/>
            <person name="Viragh M."/>
            <person name="Kuo A."/>
            <person name="Thoen E."/>
            <person name="Andreopoulos B."/>
            <person name="Lu D."/>
            <person name="Skrede I."/>
            <person name="Drula E."/>
            <person name="Henrissat B."/>
            <person name="Morin E."/>
            <person name="Kohler A."/>
            <person name="Barry K."/>
            <person name="LaButti K."/>
            <person name="Morin E."/>
            <person name="Salamov A."/>
            <person name="Lipzen A."/>
            <person name="Mereny Z."/>
            <person name="Hegedus B."/>
            <person name="Baldrian P."/>
            <person name="Stursova M."/>
            <person name="Weitz H."/>
            <person name="Taylor A."/>
            <person name="Grigoriev I.V."/>
            <person name="Nagy L.G."/>
            <person name="Martin F."/>
            <person name="Kauserud H."/>
        </authorList>
    </citation>
    <scope>NUCLEOTIDE SEQUENCE</scope>
    <source>
        <strain evidence="2">CBHHK173m</strain>
    </source>
</reference>
<organism evidence="2 3">
    <name type="scientific">Mycena belliarum</name>
    <dbReference type="NCBI Taxonomy" id="1033014"/>
    <lineage>
        <taxon>Eukaryota</taxon>
        <taxon>Fungi</taxon>
        <taxon>Dikarya</taxon>
        <taxon>Basidiomycota</taxon>
        <taxon>Agaricomycotina</taxon>
        <taxon>Agaricomycetes</taxon>
        <taxon>Agaricomycetidae</taxon>
        <taxon>Agaricales</taxon>
        <taxon>Marasmiineae</taxon>
        <taxon>Mycenaceae</taxon>
        <taxon>Mycena</taxon>
    </lineage>
</organism>
<name>A0AAD6TSP3_9AGAR</name>
<feature type="compositionally biased region" description="Pro residues" evidence="1">
    <location>
        <begin position="1"/>
        <end position="10"/>
    </location>
</feature>
<evidence type="ECO:0000313" key="2">
    <source>
        <dbReference type="EMBL" id="KAJ7078143.1"/>
    </source>
</evidence>
<feature type="region of interest" description="Disordered" evidence="1">
    <location>
        <begin position="1"/>
        <end position="21"/>
    </location>
</feature>
<accession>A0AAD6TSP3</accession>
<evidence type="ECO:0000256" key="1">
    <source>
        <dbReference type="SAM" id="MobiDB-lite"/>
    </source>
</evidence>
<feature type="region of interest" description="Disordered" evidence="1">
    <location>
        <begin position="36"/>
        <end position="61"/>
    </location>
</feature>
<keyword evidence="3" id="KW-1185">Reference proteome</keyword>
<dbReference type="EMBL" id="JARJCN010000068">
    <property type="protein sequence ID" value="KAJ7078143.1"/>
    <property type="molecule type" value="Genomic_DNA"/>
</dbReference>
<feature type="region of interest" description="Disordered" evidence="1">
    <location>
        <begin position="154"/>
        <end position="173"/>
    </location>
</feature>